<keyword evidence="9 19" id="KW-0547">Nucleotide-binding</keyword>
<feature type="binding site" evidence="19">
    <location>
        <position position="321"/>
    </location>
    <ligand>
        <name>GTP</name>
        <dbReference type="ChEBI" id="CHEBI:37565"/>
    </ligand>
</feature>
<dbReference type="eggNOG" id="COG0108">
    <property type="taxonomic scope" value="Bacteria"/>
</dbReference>
<comment type="cofactor">
    <cofactor evidence="19">
        <name>Mg(2+)</name>
        <dbReference type="ChEBI" id="CHEBI:18420"/>
    </cofactor>
    <cofactor evidence="19">
        <name>Mn(2+)</name>
        <dbReference type="ChEBI" id="CHEBI:29035"/>
    </cofactor>
    <text evidence="19">Binds 2 divalent metal cations per subunit. Magnesium or manganese.</text>
</comment>
<evidence type="ECO:0000256" key="11">
    <source>
        <dbReference type="ARBA" id="ARBA00022833"/>
    </source>
</evidence>
<evidence type="ECO:0000256" key="9">
    <source>
        <dbReference type="ARBA" id="ARBA00022741"/>
    </source>
</evidence>
<comment type="catalytic activity">
    <reaction evidence="1 19">
        <text>D-ribulose 5-phosphate = (2S)-2-hydroxy-3-oxobutyl phosphate + formate + H(+)</text>
        <dbReference type="Rhea" id="RHEA:18457"/>
        <dbReference type="ChEBI" id="CHEBI:15378"/>
        <dbReference type="ChEBI" id="CHEBI:15740"/>
        <dbReference type="ChEBI" id="CHEBI:58121"/>
        <dbReference type="ChEBI" id="CHEBI:58830"/>
        <dbReference type="EC" id="4.1.99.12"/>
    </reaction>
</comment>
<gene>
    <name evidence="19" type="primary">ribBA</name>
    <name evidence="21" type="synonym">ribB</name>
    <name evidence="21" type="ORF">HMPREF0556_11906</name>
</gene>
<dbReference type="UniPathway" id="UPA00275">
    <property type="reaction ID" value="UER00399"/>
</dbReference>
<feature type="binding site" evidence="19">
    <location>
        <position position="147"/>
    </location>
    <ligand>
        <name>Mg(2+)</name>
        <dbReference type="ChEBI" id="CHEBI:18420"/>
        <label>2</label>
    </ligand>
</feature>
<dbReference type="PANTHER" id="PTHR21327">
    <property type="entry name" value="GTP CYCLOHYDROLASE II-RELATED"/>
    <property type="match status" value="1"/>
</dbReference>
<dbReference type="PANTHER" id="PTHR21327:SF18">
    <property type="entry name" value="3,4-DIHYDROXY-2-BUTANONE 4-PHOSPHATE SYNTHASE"/>
    <property type="match status" value="1"/>
</dbReference>
<comment type="function">
    <text evidence="17 19">Catalyzes the conversion of GTP to 2,5-diamino-6-ribosylamino-4(3H)-pyrimidinone 5'-phosphate (DARP), formate and pyrophosphate.</text>
</comment>
<evidence type="ECO:0000256" key="10">
    <source>
        <dbReference type="ARBA" id="ARBA00022801"/>
    </source>
</evidence>
<evidence type="ECO:0000256" key="7">
    <source>
        <dbReference type="ARBA" id="ARBA00022619"/>
    </source>
</evidence>
<dbReference type="HAMAP" id="MF_00179">
    <property type="entry name" value="RibA"/>
    <property type="match status" value="1"/>
</dbReference>
<dbReference type="GO" id="GO:0008686">
    <property type="term" value="F:3,4-dihydroxy-2-butanone-4-phosphate synthase activity"/>
    <property type="evidence" value="ECO:0007669"/>
    <property type="project" value="UniProtKB-UniRule"/>
</dbReference>
<feature type="binding site" evidence="19">
    <location>
        <position position="37"/>
    </location>
    <ligand>
        <name>D-ribulose 5-phosphate</name>
        <dbReference type="ChEBI" id="CHEBI:58121"/>
    </ligand>
</feature>
<dbReference type="GO" id="GO:0005829">
    <property type="term" value="C:cytosol"/>
    <property type="evidence" value="ECO:0007669"/>
    <property type="project" value="TreeGrafter"/>
</dbReference>
<feature type="binding site" evidence="19">
    <location>
        <position position="261"/>
    </location>
    <ligand>
        <name>Zn(2+)</name>
        <dbReference type="ChEBI" id="CHEBI:29105"/>
        <note>catalytic</note>
    </ligand>
</feature>
<organism evidence="21 22">
    <name type="scientific">Listeria grayi DSM 20601</name>
    <dbReference type="NCBI Taxonomy" id="525367"/>
    <lineage>
        <taxon>Bacteria</taxon>
        <taxon>Bacillati</taxon>
        <taxon>Bacillota</taxon>
        <taxon>Bacilli</taxon>
        <taxon>Bacillales</taxon>
        <taxon>Listeriaceae</taxon>
        <taxon>Listeria</taxon>
    </lineage>
</organism>
<dbReference type="InterPro" id="IPR017945">
    <property type="entry name" value="DHBP_synth_RibB-like_a/b_dom"/>
</dbReference>
<dbReference type="STRING" id="525367.HMPREF0556_11906"/>
<evidence type="ECO:0000256" key="15">
    <source>
        <dbReference type="ARBA" id="ARBA00023239"/>
    </source>
</evidence>
<feature type="binding site" evidence="19">
    <location>
        <position position="356"/>
    </location>
    <ligand>
        <name>GTP</name>
        <dbReference type="ChEBI" id="CHEBI:37565"/>
    </ligand>
</feature>
<keyword evidence="7 19" id="KW-0686">Riboflavin biosynthesis</keyword>
<evidence type="ECO:0000256" key="18">
    <source>
        <dbReference type="ARBA" id="ARBA00049295"/>
    </source>
</evidence>
<comment type="cofactor">
    <cofactor evidence="19">
        <name>Zn(2+)</name>
        <dbReference type="ChEBI" id="CHEBI:29105"/>
    </cofactor>
    <text evidence="19">Binds 1 zinc ion per subunit.</text>
</comment>
<comment type="pathway">
    <text evidence="5 19">Cofactor biosynthesis; riboflavin biosynthesis; 2-hydroxy-3-oxobutyl phosphate from D-ribulose 5-phosphate: step 1/1.</text>
</comment>
<dbReference type="GO" id="GO:0003935">
    <property type="term" value="F:GTP cyclohydrolase II activity"/>
    <property type="evidence" value="ECO:0007669"/>
    <property type="project" value="UniProtKB-UniRule"/>
</dbReference>
<comment type="pathway">
    <text evidence="4 19">Cofactor biosynthesis; riboflavin biosynthesis; 5-amino-6-(D-ribitylamino)uracil from GTP: step 1/4.</text>
</comment>
<feature type="active site" description="Proton acceptor; for GTP cyclohydrolase activity" evidence="19">
    <location>
        <position position="333"/>
    </location>
</feature>
<keyword evidence="13 19" id="KW-0342">GTP-binding</keyword>
<dbReference type="GO" id="GO:0008270">
    <property type="term" value="F:zinc ion binding"/>
    <property type="evidence" value="ECO:0007669"/>
    <property type="project" value="UniProtKB-UniRule"/>
</dbReference>
<feature type="region of interest" description="DHBP synthase" evidence="19">
    <location>
        <begin position="1"/>
        <end position="205"/>
    </location>
</feature>
<feature type="binding site" evidence="19">
    <location>
        <begin position="32"/>
        <end position="33"/>
    </location>
    <ligand>
        <name>D-ribulose 5-phosphate</name>
        <dbReference type="ChEBI" id="CHEBI:58121"/>
    </ligand>
</feature>
<comment type="cofactor">
    <cofactor evidence="2">
        <name>Mn(2+)</name>
        <dbReference type="ChEBI" id="CHEBI:29035"/>
    </cofactor>
</comment>
<feature type="site" description="Essential for DHBP synthase activity" evidence="19">
    <location>
        <position position="168"/>
    </location>
</feature>
<comment type="similarity">
    <text evidence="19">In the C-terminal section; belongs to the GTP cyclohydrolase II family.</text>
</comment>
<dbReference type="GO" id="GO:0000287">
    <property type="term" value="F:magnesium ion binding"/>
    <property type="evidence" value="ECO:0007669"/>
    <property type="project" value="UniProtKB-UniRule"/>
</dbReference>
<dbReference type="NCBIfam" id="TIGR00506">
    <property type="entry name" value="ribB"/>
    <property type="match status" value="1"/>
</dbReference>
<evidence type="ECO:0000313" key="22">
    <source>
        <dbReference type="Proteomes" id="UP000010119"/>
    </source>
</evidence>
<feature type="binding site" evidence="19">
    <location>
        <position position="274"/>
    </location>
    <ligand>
        <name>Zn(2+)</name>
        <dbReference type="ChEBI" id="CHEBI:29105"/>
        <note>catalytic</note>
    </ligand>
</feature>
<keyword evidence="14 19" id="KW-0464">Manganese</keyword>
<feature type="binding site" evidence="19">
    <location>
        <position position="33"/>
    </location>
    <ligand>
        <name>Mg(2+)</name>
        <dbReference type="ChEBI" id="CHEBI:18420"/>
        <label>2</label>
    </ligand>
</feature>
<feature type="domain" description="GTP cyclohydrolase II" evidence="20">
    <location>
        <begin position="214"/>
        <end position="377"/>
    </location>
</feature>
<comment type="similarity">
    <text evidence="6 19">In the N-terminal section; belongs to the DHBP synthase family.</text>
</comment>
<dbReference type="GO" id="GO:0009231">
    <property type="term" value="P:riboflavin biosynthetic process"/>
    <property type="evidence" value="ECO:0007669"/>
    <property type="project" value="UniProtKB-UniRule"/>
</dbReference>
<evidence type="ECO:0000259" key="20">
    <source>
        <dbReference type="Pfam" id="PF00925"/>
    </source>
</evidence>
<dbReference type="InterPro" id="IPR016299">
    <property type="entry name" value="Riboflavin_synth_RibBA"/>
</dbReference>
<evidence type="ECO:0000256" key="19">
    <source>
        <dbReference type="HAMAP-Rule" id="MF_01283"/>
    </source>
</evidence>
<feature type="active site" description="Nucleophile; for GTP cyclohydrolase activity" evidence="19">
    <location>
        <position position="335"/>
    </location>
</feature>
<dbReference type="FunFam" id="3.90.870.10:FF:000001">
    <property type="entry name" value="Riboflavin biosynthesis protein RibBA"/>
    <property type="match status" value="1"/>
</dbReference>
<evidence type="ECO:0000256" key="2">
    <source>
        <dbReference type="ARBA" id="ARBA00001936"/>
    </source>
</evidence>
<feature type="binding site" evidence="19">
    <location>
        <position position="33"/>
    </location>
    <ligand>
        <name>Mg(2+)</name>
        <dbReference type="ChEBI" id="CHEBI:18420"/>
        <label>1</label>
    </ligand>
</feature>
<dbReference type="AlphaFoldDB" id="D7V0Y9"/>
<feature type="binding site" evidence="19">
    <location>
        <position position="361"/>
    </location>
    <ligand>
        <name>GTP</name>
        <dbReference type="ChEBI" id="CHEBI:37565"/>
    </ligand>
</feature>
<evidence type="ECO:0000256" key="5">
    <source>
        <dbReference type="ARBA" id="ARBA00004904"/>
    </source>
</evidence>
<comment type="function">
    <text evidence="3 19">Catalyzes the conversion of D-ribulose 5-phosphate to formate and 3,4-dihydroxy-2-butanone 4-phosphate.</text>
</comment>
<dbReference type="FunFam" id="3.40.50.10990:FF:000001">
    <property type="entry name" value="Riboflavin biosynthesis protein RibBA"/>
    <property type="match status" value="1"/>
</dbReference>
<proteinExistence type="inferred from homology"/>
<comment type="catalytic activity">
    <reaction evidence="18 19">
        <text>GTP + 4 H2O = 2,5-diamino-6-hydroxy-4-(5-phosphoribosylamino)-pyrimidine + formate + 2 phosphate + 3 H(+)</text>
        <dbReference type="Rhea" id="RHEA:23704"/>
        <dbReference type="ChEBI" id="CHEBI:15377"/>
        <dbReference type="ChEBI" id="CHEBI:15378"/>
        <dbReference type="ChEBI" id="CHEBI:15740"/>
        <dbReference type="ChEBI" id="CHEBI:37565"/>
        <dbReference type="ChEBI" id="CHEBI:43474"/>
        <dbReference type="ChEBI" id="CHEBI:58614"/>
        <dbReference type="EC" id="3.5.4.25"/>
    </reaction>
</comment>
<dbReference type="Pfam" id="PF00926">
    <property type="entry name" value="DHBP_synthase"/>
    <property type="match status" value="1"/>
</dbReference>
<keyword evidence="16 19" id="KW-0511">Multifunctional enzyme</keyword>
<dbReference type="HAMAP" id="MF_01283">
    <property type="entry name" value="RibBA"/>
    <property type="match status" value="1"/>
</dbReference>
<evidence type="ECO:0000256" key="3">
    <source>
        <dbReference type="ARBA" id="ARBA00002284"/>
    </source>
</evidence>
<dbReference type="NCBIfam" id="NF001591">
    <property type="entry name" value="PRK00393.1"/>
    <property type="match status" value="1"/>
</dbReference>
<evidence type="ECO:0000256" key="13">
    <source>
        <dbReference type="ARBA" id="ARBA00023134"/>
    </source>
</evidence>
<dbReference type="InterPro" id="IPR000926">
    <property type="entry name" value="RibA"/>
</dbReference>
<protein>
    <recommendedName>
        <fullName evidence="19">Riboflavin biosynthesis protein RibBA</fullName>
    </recommendedName>
    <domain>
        <recommendedName>
            <fullName evidence="19">3,4-dihydroxy-2-butanone 4-phosphate synthase</fullName>
            <shortName evidence="19">DHBP synthase</shortName>
            <ecNumber evidence="19">4.1.99.12</ecNumber>
        </recommendedName>
    </domain>
    <domain>
        <recommendedName>
            <fullName evidence="19">GTP cyclohydrolase-2</fullName>
            <ecNumber evidence="19">3.5.4.25</ecNumber>
        </recommendedName>
        <alternativeName>
            <fullName evidence="19">GTP cyclohydrolase II</fullName>
        </alternativeName>
    </domain>
</protein>
<dbReference type="InterPro" id="IPR000422">
    <property type="entry name" value="DHBP_synthase_RibB"/>
</dbReference>
<dbReference type="GO" id="GO:0030145">
    <property type="term" value="F:manganese ion binding"/>
    <property type="evidence" value="ECO:0007669"/>
    <property type="project" value="UniProtKB-UniRule"/>
</dbReference>
<dbReference type="PIRSF" id="PIRSF001259">
    <property type="entry name" value="RibA"/>
    <property type="match status" value="1"/>
</dbReference>
<reference evidence="21" key="1">
    <citation type="submission" date="2010-06" db="EMBL/GenBank/DDBJ databases">
        <authorList>
            <person name="Muzny D."/>
            <person name="Qin X."/>
            <person name="Buhay C."/>
            <person name="Dugan-Rocha S."/>
            <person name="Ding Y."/>
            <person name="Chen G."/>
            <person name="Hawes A."/>
            <person name="Holder M."/>
            <person name="Jhangiani S."/>
            <person name="Johnson A."/>
            <person name="Khan Z."/>
            <person name="Li Z."/>
            <person name="Liu W."/>
            <person name="Liu X."/>
            <person name="Perez L."/>
            <person name="Shen H."/>
            <person name="Wang Q."/>
            <person name="Watt J."/>
            <person name="Xi L."/>
            <person name="Xin Y."/>
            <person name="Zhou J."/>
            <person name="Deng J."/>
            <person name="Jiang H."/>
            <person name="Liu Y."/>
            <person name="Qu J."/>
            <person name="Song X.-Z."/>
            <person name="Zhang L."/>
            <person name="Villasana D."/>
            <person name="Johnson A."/>
            <person name="Liu J."/>
            <person name="Liyanage D."/>
            <person name="Lorensuhewa L."/>
            <person name="Robinson T."/>
            <person name="Song A."/>
            <person name="Song B.-B."/>
            <person name="Dinh H."/>
            <person name="Thornton R."/>
            <person name="Coyle M."/>
            <person name="Francisco L."/>
            <person name="Jackson L."/>
            <person name="Javaid M."/>
            <person name="Korchina V."/>
            <person name="Kovar C."/>
            <person name="Mata R."/>
            <person name="Mathew T."/>
            <person name="Ngo R."/>
            <person name="Nguyen L."/>
            <person name="Nguyen N."/>
            <person name="Okwuonu G."/>
            <person name="Ongeri F."/>
            <person name="Pham C."/>
            <person name="Simmons D."/>
            <person name="Wilczek-Boney K."/>
            <person name="Hale W."/>
            <person name="Jakkamsetti A."/>
            <person name="Pham P."/>
            <person name="Ruth R."/>
            <person name="San Lucas F."/>
            <person name="Warren J."/>
            <person name="Zhang J."/>
            <person name="Zhao Z."/>
            <person name="Zhou C."/>
            <person name="Zhu D."/>
            <person name="Lee S."/>
            <person name="Bess C."/>
            <person name="Blankenburg K."/>
            <person name="Forbes L."/>
            <person name="Fu Q."/>
            <person name="Gubbala S."/>
            <person name="Hirani K."/>
            <person name="Jayaseelan J.C."/>
            <person name="Lara F."/>
            <person name="Munidasa M."/>
            <person name="Palculict T."/>
            <person name="Patil S."/>
            <person name="Pu L.-L."/>
            <person name="Saada N."/>
            <person name="Tang L."/>
            <person name="Weissenberger G."/>
            <person name="Zhu Y."/>
            <person name="Hemphill L."/>
            <person name="Shang Y."/>
            <person name="Youmans B."/>
            <person name="Ayvaz T."/>
            <person name="Ross M."/>
            <person name="Santibanez J."/>
            <person name="Aqrawi P."/>
            <person name="Gross S."/>
            <person name="Joshi V."/>
            <person name="Fowler G."/>
            <person name="Nazareth L."/>
            <person name="Reid J."/>
            <person name="Worley K."/>
            <person name="Petrosino J."/>
            <person name="Highlander S."/>
            <person name="Gibbs R."/>
        </authorList>
    </citation>
    <scope>NUCLEOTIDE SEQUENCE [LARGE SCALE GENOMIC DNA]</scope>
    <source>
        <strain evidence="21">DSM 20601</strain>
    </source>
</reference>
<dbReference type="EC" id="3.5.4.25" evidence="19"/>
<dbReference type="SUPFAM" id="SSF55821">
    <property type="entry name" value="YrdC/RibB"/>
    <property type="match status" value="1"/>
</dbReference>
<keyword evidence="15 19" id="KW-0456">Lyase</keyword>
<feature type="binding site" evidence="19">
    <location>
        <position position="277"/>
    </location>
    <ligand>
        <name>GTP</name>
        <dbReference type="ChEBI" id="CHEBI:37565"/>
    </ligand>
</feature>
<feature type="binding site" evidence="19">
    <location>
        <begin position="299"/>
        <end position="301"/>
    </location>
    <ligand>
        <name>GTP</name>
        <dbReference type="ChEBI" id="CHEBI:37565"/>
    </ligand>
</feature>
<evidence type="ECO:0000256" key="12">
    <source>
        <dbReference type="ARBA" id="ARBA00022842"/>
    </source>
</evidence>
<keyword evidence="22" id="KW-1185">Reference proteome</keyword>
<dbReference type="EMBL" id="ACCR02000005">
    <property type="protein sequence ID" value="EFI83221.1"/>
    <property type="molecule type" value="Genomic_DNA"/>
</dbReference>
<feature type="binding site" evidence="19">
    <location>
        <position position="272"/>
    </location>
    <ligand>
        <name>Zn(2+)</name>
        <dbReference type="ChEBI" id="CHEBI:29105"/>
        <note>catalytic</note>
    </ligand>
</feature>
<dbReference type="GO" id="GO:0005525">
    <property type="term" value="F:GTP binding"/>
    <property type="evidence" value="ECO:0007669"/>
    <property type="project" value="UniProtKB-KW"/>
</dbReference>
<sequence>MKEERRMDHKVEQALQALQAGKLVIVMDDEDRESEGDLVGISQFVTPEAVNFMTTYARGLICVPLAKELAEEWDLQPMTGHNTDKFGTNFTISVDHRSTSTGISAFDRAATIQALGNKQTTAADFYLPGHIFPLIAETGGVLKRRGHTEAAVDLARLAGAVPAGYICEILNPDGTMARRATLEKLAEEWGLIMITIDDIVRYRQLEDTPVESEVTVSLPTAYGNFSLEAFTSLDDGQLQLLVSKGKLDTDEPLLVRLHSECLTGDVLGSHRCDCGEQLEKALATIEKAGRGAVLYLRQEGRGIGLLNKLKAYALQENGYDTYDANVHLGFAPDSREYHNAAAILKEKGIRQVRLMTNNPEKVQALEDMGIEVVERVPLEVGIYPENSKYLTTKAEKFHHLLHIENGGEVK</sequence>
<evidence type="ECO:0000256" key="1">
    <source>
        <dbReference type="ARBA" id="ARBA00000141"/>
    </source>
</evidence>
<dbReference type="InterPro" id="IPR036144">
    <property type="entry name" value="RibA-like_sf"/>
</dbReference>
<evidence type="ECO:0000256" key="6">
    <source>
        <dbReference type="ARBA" id="ARBA00005520"/>
    </source>
</evidence>
<feature type="binding site" evidence="19">
    <location>
        <begin position="256"/>
        <end position="260"/>
    </location>
    <ligand>
        <name>GTP</name>
        <dbReference type="ChEBI" id="CHEBI:37565"/>
    </ligand>
</feature>
<feature type="site" description="Essential for DHBP synthase activity" evidence="19">
    <location>
        <position position="130"/>
    </location>
</feature>
<dbReference type="HAMAP" id="MF_00180">
    <property type="entry name" value="RibB"/>
    <property type="match status" value="1"/>
</dbReference>
<dbReference type="eggNOG" id="COG0807">
    <property type="taxonomic scope" value="Bacteria"/>
</dbReference>
<dbReference type="SUPFAM" id="SSF142695">
    <property type="entry name" value="RibA-like"/>
    <property type="match status" value="1"/>
</dbReference>
<evidence type="ECO:0000256" key="17">
    <source>
        <dbReference type="ARBA" id="ARBA00043932"/>
    </source>
</evidence>
<dbReference type="EC" id="4.1.99.12" evidence="19"/>
<keyword evidence="10 19" id="KW-0378">Hydrolase</keyword>
<feature type="region of interest" description="GTP cyclohydrolase II" evidence="19">
    <location>
        <begin position="206"/>
        <end position="410"/>
    </location>
</feature>
<dbReference type="Gene3D" id="3.90.870.10">
    <property type="entry name" value="DHBP synthase"/>
    <property type="match status" value="1"/>
</dbReference>
<evidence type="ECO:0000256" key="8">
    <source>
        <dbReference type="ARBA" id="ARBA00022723"/>
    </source>
</evidence>
<evidence type="ECO:0000313" key="21">
    <source>
        <dbReference type="EMBL" id="EFI83221.1"/>
    </source>
</evidence>
<dbReference type="NCBIfam" id="TIGR00505">
    <property type="entry name" value="ribA"/>
    <property type="match status" value="1"/>
</dbReference>
<dbReference type="Proteomes" id="UP000010119">
    <property type="component" value="Unassembled WGS sequence"/>
</dbReference>
<feature type="binding site" evidence="19">
    <location>
        <position position="168"/>
    </location>
    <ligand>
        <name>D-ribulose 5-phosphate</name>
        <dbReference type="ChEBI" id="CHEBI:58121"/>
    </ligand>
</feature>
<accession>D7V0Y9</accession>
<comment type="caution">
    <text evidence="21">The sequence shown here is derived from an EMBL/GenBank/DDBJ whole genome shotgun (WGS) entry which is preliminary data.</text>
</comment>
<dbReference type="Gene3D" id="3.40.50.10990">
    <property type="entry name" value="GTP cyclohydrolase II"/>
    <property type="match status" value="1"/>
</dbReference>
<keyword evidence="11 19" id="KW-0862">Zinc</keyword>
<dbReference type="CDD" id="cd00641">
    <property type="entry name" value="GTP_cyclohydro2"/>
    <property type="match status" value="1"/>
</dbReference>
<evidence type="ECO:0000256" key="4">
    <source>
        <dbReference type="ARBA" id="ARBA00004853"/>
    </source>
</evidence>
<dbReference type="HOGENOM" id="CLU_020273_1_2_9"/>
<name>D7V0Y9_LISGR</name>
<feature type="binding site" evidence="19">
    <location>
        <begin position="144"/>
        <end position="148"/>
    </location>
    <ligand>
        <name>D-ribulose 5-phosphate</name>
        <dbReference type="ChEBI" id="CHEBI:58121"/>
    </ligand>
</feature>
<dbReference type="InterPro" id="IPR032677">
    <property type="entry name" value="GTP_cyclohydro_II"/>
</dbReference>
<dbReference type="Pfam" id="PF00925">
    <property type="entry name" value="GTP_cyclohydro2"/>
    <property type="match status" value="1"/>
</dbReference>
<evidence type="ECO:0000256" key="16">
    <source>
        <dbReference type="ARBA" id="ARBA00023268"/>
    </source>
</evidence>
<keyword evidence="8 19" id="KW-0479">Metal-binding</keyword>
<keyword evidence="12 19" id="KW-0460">Magnesium</keyword>
<evidence type="ECO:0000256" key="14">
    <source>
        <dbReference type="ARBA" id="ARBA00023211"/>
    </source>
</evidence>